<dbReference type="GO" id="GO:0005085">
    <property type="term" value="F:guanyl-nucleotide exchange factor activity"/>
    <property type="evidence" value="ECO:0007669"/>
    <property type="project" value="UniProtKB-ARBA"/>
</dbReference>
<dbReference type="InterPro" id="IPR001194">
    <property type="entry name" value="cDENN_dom"/>
</dbReference>
<dbReference type="PANTHER" id="PTHR12296">
    <property type="entry name" value="DENN DOMAIN-CONTAINING PROTEIN 4"/>
    <property type="match status" value="1"/>
</dbReference>
<dbReference type="SMART" id="SM00800">
    <property type="entry name" value="uDENN"/>
    <property type="match status" value="1"/>
</dbReference>
<organism evidence="3 4">
    <name type="scientific">Desmophyllum pertusum</name>
    <dbReference type="NCBI Taxonomy" id="174260"/>
    <lineage>
        <taxon>Eukaryota</taxon>
        <taxon>Metazoa</taxon>
        <taxon>Cnidaria</taxon>
        <taxon>Anthozoa</taxon>
        <taxon>Hexacorallia</taxon>
        <taxon>Scleractinia</taxon>
        <taxon>Caryophylliina</taxon>
        <taxon>Caryophylliidae</taxon>
        <taxon>Desmophyllum</taxon>
    </lineage>
</organism>
<dbReference type="EMBL" id="MU825630">
    <property type="protein sequence ID" value="KAJ7388117.1"/>
    <property type="molecule type" value="Genomic_DNA"/>
</dbReference>
<evidence type="ECO:0000313" key="4">
    <source>
        <dbReference type="Proteomes" id="UP001163046"/>
    </source>
</evidence>
<protein>
    <submittedName>
        <fullName evidence="3">ARS-binding factor 1</fullName>
    </submittedName>
</protein>
<evidence type="ECO:0000313" key="3">
    <source>
        <dbReference type="EMBL" id="KAJ7388117.1"/>
    </source>
</evidence>
<dbReference type="InterPro" id="IPR051696">
    <property type="entry name" value="DENN_Domain_GEFs"/>
</dbReference>
<reference evidence="3" key="1">
    <citation type="submission" date="2023-01" db="EMBL/GenBank/DDBJ databases">
        <title>Genome assembly of the deep-sea coral Lophelia pertusa.</title>
        <authorList>
            <person name="Herrera S."/>
            <person name="Cordes E."/>
        </authorList>
    </citation>
    <scope>NUCLEOTIDE SEQUENCE</scope>
    <source>
        <strain evidence="3">USNM1676648</strain>
        <tissue evidence="3">Polyp</tissue>
    </source>
</reference>
<dbReference type="Pfam" id="PF02141">
    <property type="entry name" value="DENN"/>
    <property type="match status" value="1"/>
</dbReference>
<dbReference type="AlphaFoldDB" id="A0A9W9ZUJ1"/>
<feature type="region of interest" description="Disordered" evidence="1">
    <location>
        <begin position="99"/>
        <end position="122"/>
    </location>
</feature>
<dbReference type="Proteomes" id="UP001163046">
    <property type="component" value="Unassembled WGS sequence"/>
</dbReference>
<accession>A0A9W9ZUJ1</accession>
<dbReference type="GO" id="GO:0032483">
    <property type="term" value="P:regulation of Rab protein signal transduction"/>
    <property type="evidence" value="ECO:0007669"/>
    <property type="project" value="TreeGrafter"/>
</dbReference>
<keyword evidence="4" id="KW-1185">Reference proteome</keyword>
<dbReference type="PANTHER" id="PTHR12296:SF16">
    <property type="entry name" value="C-MYC PROMOTER-BINDING PROTEIN"/>
    <property type="match status" value="1"/>
</dbReference>
<dbReference type="PROSITE" id="PS50211">
    <property type="entry name" value="DENN"/>
    <property type="match status" value="1"/>
</dbReference>
<dbReference type="GO" id="GO:0031410">
    <property type="term" value="C:cytoplasmic vesicle"/>
    <property type="evidence" value="ECO:0007669"/>
    <property type="project" value="TreeGrafter"/>
</dbReference>
<dbReference type="OrthoDB" id="74314at2759"/>
<proteinExistence type="predicted"/>
<evidence type="ECO:0000256" key="1">
    <source>
        <dbReference type="SAM" id="MobiDB-lite"/>
    </source>
</evidence>
<feature type="domain" description="UDENN" evidence="2">
    <location>
        <begin position="6"/>
        <end position="425"/>
    </location>
</feature>
<evidence type="ECO:0000259" key="2">
    <source>
        <dbReference type="PROSITE" id="PS50211"/>
    </source>
</evidence>
<dbReference type="InterPro" id="IPR043153">
    <property type="entry name" value="DENN_C"/>
</dbReference>
<dbReference type="Gene3D" id="3.40.50.11500">
    <property type="match status" value="1"/>
</dbReference>
<dbReference type="InterPro" id="IPR005113">
    <property type="entry name" value="uDENN_dom"/>
</dbReference>
<gene>
    <name evidence="3" type="primary">SBF1_3</name>
    <name evidence="3" type="ORF">OS493_039735</name>
</gene>
<sequence length="436" mass="48526">MSRLADYFIVAGIDRDSKNEEVKGKVIQRFPSKDRKDATFPEGLELFCQPGGWNYSYYYKPPTFFVAVLTDMEGDHRYCACFTFYEKCTPTKSKSKAVKATSREAVKDGSQSDSSLSEKRFSDGVPGISVNAEEFSVEMFAPKCLCLVSRVSYFDILKSCLTTIYWSFLSGNSKSLEGLVGCILGFVRVPPPAGDRQTLSPPASDTLPKTGKSVSVLFNQLGIHNVLSLFCATLTENKILFYSSSYSQLTHATQSMLALMYPLKFSYVFIPILPAALLDFLSAPTPYIMGVHENYKDTLAPDMADVILVDIDGGHLIIPDSINLPCLTEPFLSRTRHELTLDKELRAVFIRLVAQMFTGYRSCLTLIRIHPKPVITFNKVLESISFLSFVASRGPPYRTCDLFDQLSVEIDSILNSEGGMDAEVQANIQQLCTETV</sequence>
<dbReference type="InterPro" id="IPR037516">
    <property type="entry name" value="Tripartite_DENN"/>
</dbReference>
<dbReference type="Gene3D" id="3.30.450.200">
    <property type="match status" value="1"/>
</dbReference>
<name>A0A9W9ZUJ1_9CNID</name>
<dbReference type="Pfam" id="PF03456">
    <property type="entry name" value="uDENN"/>
    <property type="match status" value="1"/>
</dbReference>
<dbReference type="SMART" id="SM00799">
    <property type="entry name" value="DENN"/>
    <property type="match status" value="1"/>
</dbReference>
<comment type="caution">
    <text evidence="3">The sequence shown here is derived from an EMBL/GenBank/DDBJ whole genome shotgun (WGS) entry which is preliminary data.</text>
</comment>